<dbReference type="InterPro" id="IPR006264">
    <property type="entry name" value="EPSP_synthase"/>
</dbReference>
<dbReference type="Pfam" id="PF00275">
    <property type="entry name" value="EPSP_synthase"/>
    <property type="match status" value="1"/>
</dbReference>
<evidence type="ECO:0000256" key="6">
    <source>
        <dbReference type="ARBA" id="ARBA00022679"/>
    </source>
</evidence>
<comment type="subcellular location">
    <subcellularLocation>
        <location evidence="9">Cytoplasm</location>
    </subcellularLocation>
</comment>
<evidence type="ECO:0000313" key="11">
    <source>
        <dbReference type="EMBL" id="SHE92392.1"/>
    </source>
</evidence>
<dbReference type="GO" id="GO:0009423">
    <property type="term" value="P:chorismate biosynthetic process"/>
    <property type="evidence" value="ECO:0007669"/>
    <property type="project" value="UniProtKB-UniRule"/>
</dbReference>
<dbReference type="EC" id="2.5.1.19" evidence="9"/>
<dbReference type="CDD" id="cd01556">
    <property type="entry name" value="EPSP_synthase"/>
    <property type="match status" value="1"/>
</dbReference>
<evidence type="ECO:0000259" key="10">
    <source>
        <dbReference type="Pfam" id="PF00275"/>
    </source>
</evidence>
<keyword evidence="12" id="KW-1185">Reference proteome</keyword>
<dbReference type="SUPFAM" id="SSF55205">
    <property type="entry name" value="EPT/RTPC-like"/>
    <property type="match status" value="1"/>
</dbReference>
<name>A0A1M4XGU7_MARH1</name>
<feature type="binding site" evidence="9">
    <location>
        <position position="307"/>
    </location>
    <ligand>
        <name>3-phosphoshikimate</name>
        <dbReference type="ChEBI" id="CHEBI:145989"/>
    </ligand>
</feature>
<feature type="domain" description="Enolpyruvate transferase" evidence="10">
    <location>
        <begin position="5"/>
        <end position="413"/>
    </location>
</feature>
<dbReference type="PIRSF" id="PIRSF000505">
    <property type="entry name" value="EPSPS"/>
    <property type="match status" value="1"/>
</dbReference>
<feature type="binding site" evidence="9">
    <location>
        <position position="161"/>
    </location>
    <ligand>
        <name>phosphoenolpyruvate</name>
        <dbReference type="ChEBI" id="CHEBI:58702"/>
    </ligand>
</feature>
<dbReference type="FunFam" id="3.65.10.10:FF:000005">
    <property type="entry name" value="3-phosphoshikimate 1-carboxyvinyltransferase"/>
    <property type="match status" value="1"/>
</dbReference>
<comment type="catalytic activity">
    <reaction evidence="8">
        <text>3-phosphoshikimate + phosphoenolpyruvate = 5-O-(1-carboxyvinyl)-3-phosphoshikimate + phosphate</text>
        <dbReference type="Rhea" id="RHEA:21256"/>
        <dbReference type="ChEBI" id="CHEBI:43474"/>
        <dbReference type="ChEBI" id="CHEBI:57701"/>
        <dbReference type="ChEBI" id="CHEBI:58702"/>
        <dbReference type="ChEBI" id="CHEBI:145989"/>
        <dbReference type="EC" id="2.5.1.19"/>
    </reaction>
    <physiologicalReaction direction="left-to-right" evidence="8">
        <dbReference type="Rhea" id="RHEA:21257"/>
    </physiologicalReaction>
</comment>
<feature type="binding site" evidence="9">
    <location>
        <position position="24"/>
    </location>
    <ligand>
        <name>3-phosphoshikimate</name>
        <dbReference type="ChEBI" id="CHEBI:145989"/>
    </ligand>
</feature>
<evidence type="ECO:0000256" key="8">
    <source>
        <dbReference type="ARBA" id="ARBA00044633"/>
    </source>
</evidence>
<feature type="binding site" evidence="9">
    <location>
        <position position="161"/>
    </location>
    <ligand>
        <name>3-phosphoshikimate</name>
        <dbReference type="ChEBI" id="CHEBI:145989"/>
    </ligand>
</feature>
<dbReference type="Gene3D" id="3.65.10.10">
    <property type="entry name" value="Enolpyruvate transferase domain"/>
    <property type="match status" value="2"/>
</dbReference>
<reference evidence="11" key="1">
    <citation type="submission" date="2016-11" db="EMBL/GenBank/DDBJ databases">
        <authorList>
            <person name="Varghese N."/>
            <person name="Submissions S."/>
        </authorList>
    </citation>
    <scope>NUCLEOTIDE SEQUENCE [LARGE SCALE GENOMIC DNA]</scope>
    <source>
        <strain evidence="11">DSM 16785</strain>
    </source>
</reference>
<dbReference type="PANTHER" id="PTHR21090">
    <property type="entry name" value="AROM/DEHYDROQUINATE SYNTHASE"/>
    <property type="match status" value="1"/>
</dbReference>
<evidence type="ECO:0000256" key="2">
    <source>
        <dbReference type="ARBA" id="ARBA00004811"/>
    </source>
</evidence>
<accession>A0A1M4XGU7</accession>
<feature type="binding site" evidence="9">
    <location>
        <position position="116"/>
    </location>
    <ligand>
        <name>phosphoenolpyruvate</name>
        <dbReference type="ChEBI" id="CHEBI:58702"/>
    </ligand>
</feature>
<organism evidence="11 12">
    <name type="scientific">Marinitoga hydrogenitolerans (strain DSM 16785 / JCM 12826 / AT1271)</name>
    <dbReference type="NCBI Taxonomy" id="1122195"/>
    <lineage>
        <taxon>Bacteria</taxon>
        <taxon>Thermotogati</taxon>
        <taxon>Thermotogota</taxon>
        <taxon>Thermotogae</taxon>
        <taxon>Petrotogales</taxon>
        <taxon>Petrotogaceae</taxon>
        <taxon>Marinitoga</taxon>
    </lineage>
</organism>
<dbReference type="InterPro" id="IPR001986">
    <property type="entry name" value="Enolpyruvate_Tfrase_dom"/>
</dbReference>
<dbReference type="GO" id="GO:0009073">
    <property type="term" value="P:aromatic amino acid family biosynthetic process"/>
    <property type="evidence" value="ECO:0007669"/>
    <property type="project" value="UniProtKB-KW"/>
</dbReference>
<dbReference type="PROSITE" id="PS00104">
    <property type="entry name" value="EPSP_SYNTHASE_1"/>
    <property type="match status" value="1"/>
</dbReference>
<dbReference type="GO" id="GO:0005737">
    <property type="term" value="C:cytoplasm"/>
    <property type="evidence" value="ECO:0007669"/>
    <property type="project" value="UniProtKB-SubCell"/>
</dbReference>
<sequence>MKIMPIKKIRAKINVPPDKSISHRILILSSLANEKSVVYNILNSKDVKRTYNILKKIGIKFKGDFNKLIIIPNKITTPTQPLYCGNSGTTARLMSGVLSSKNGLFILYGDKSLSKRPMKRIIEPLNLMGAEIKSRNGEMPLIIKGGNLKGIEYTMPIPSAQLKSSIILAGLNAKGETIVRGDKGSRDHTERILKYMNAKIEVNNEFIKIKKSELKPIDKFNIPGDFSSAAFFIALGILHKNAKVEIYNVNLNPTRIGFLKILKKMNANIYYEVTEKYPEPIGKIVIETSNELEGINVPKELIPNAIDELPLLALVATQAKGKTILRNAKELRVKESDRIKAVVNNMERIGIKIKELEDGFEIEGKQKIIGGKIKTYNDHRITMMFSIAGLLSKEGIEINNPKIIDISFPGFYKIIKHLEKDEF</sequence>
<dbReference type="AlphaFoldDB" id="A0A1M4XGU7"/>
<gene>
    <name evidence="9" type="primary">aroA</name>
    <name evidence="11" type="ORF">SAMN02745164_01422</name>
</gene>
<evidence type="ECO:0000256" key="1">
    <source>
        <dbReference type="ARBA" id="ARBA00002174"/>
    </source>
</evidence>
<comment type="subunit">
    <text evidence="9">Monomer.</text>
</comment>
<feature type="binding site" evidence="9">
    <location>
        <position position="334"/>
    </location>
    <ligand>
        <name>3-phosphoshikimate</name>
        <dbReference type="ChEBI" id="CHEBI:145989"/>
    </ligand>
</feature>
<comment type="function">
    <text evidence="1 9">Catalyzes the transfer of the enolpyruvyl moiety of phosphoenolpyruvate (PEP) to the 5-hydroxyl of shikimate-3-phosphate (S3P) to produce enolpyruvyl shikimate-3-phosphate and inorganic phosphate.</text>
</comment>
<dbReference type="InterPro" id="IPR013792">
    <property type="entry name" value="RNA3'P_cycl/enolpyr_Trfase_a/b"/>
</dbReference>
<evidence type="ECO:0000313" key="12">
    <source>
        <dbReference type="Proteomes" id="UP000184334"/>
    </source>
</evidence>
<feature type="binding site" evidence="9">
    <location>
        <position position="338"/>
    </location>
    <ligand>
        <name>phosphoenolpyruvate</name>
        <dbReference type="ChEBI" id="CHEBI:58702"/>
    </ligand>
</feature>
<dbReference type="OrthoDB" id="9809920at2"/>
<keyword evidence="4 9" id="KW-0963">Cytoplasm</keyword>
<dbReference type="GO" id="GO:0008652">
    <property type="term" value="P:amino acid biosynthetic process"/>
    <property type="evidence" value="ECO:0007669"/>
    <property type="project" value="UniProtKB-KW"/>
</dbReference>
<dbReference type="InterPro" id="IPR036968">
    <property type="entry name" value="Enolpyruvate_Tfrase_sf"/>
</dbReference>
<feature type="binding site" evidence="9">
    <location>
        <position position="88"/>
    </location>
    <ligand>
        <name>phosphoenolpyruvate</name>
        <dbReference type="ChEBI" id="CHEBI:58702"/>
    </ligand>
</feature>
<dbReference type="PROSITE" id="PS00885">
    <property type="entry name" value="EPSP_SYNTHASE_2"/>
    <property type="match status" value="1"/>
</dbReference>
<evidence type="ECO:0000256" key="3">
    <source>
        <dbReference type="ARBA" id="ARBA00009948"/>
    </source>
</evidence>
<protein>
    <recommendedName>
        <fullName evidence="9">3-phosphoshikimate 1-carboxyvinyltransferase</fullName>
        <ecNumber evidence="9">2.5.1.19</ecNumber>
    </recommendedName>
    <alternativeName>
        <fullName evidence="9">5-enolpyruvylshikimate-3-phosphate synthase</fullName>
        <shortName evidence="9">EPSP synthase</shortName>
        <shortName evidence="9">EPSPS</shortName>
    </alternativeName>
</protein>
<evidence type="ECO:0000256" key="5">
    <source>
        <dbReference type="ARBA" id="ARBA00022605"/>
    </source>
</evidence>
<dbReference type="HAMAP" id="MF_00210">
    <property type="entry name" value="EPSP_synth"/>
    <property type="match status" value="1"/>
</dbReference>
<feature type="binding site" evidence="9">
    <location>
        <position position="19"/>
    </location>
    <ligand>
        <name>phosphoenolpyruvate</name>
        <dbReference type="ChEBI" id="CHEBI:58702"/>
    </ligand>
</feature>
<evidence type="ECO:0000256" key="9">
    <source>
        <dbReference type="HAMAP-Rule" id="MF_00210"/>
    </source>
</evidence>
<keyword evidence="7 9" id="KW-0057">Aromatic amino acid biosynthesis</keyword>
<comment type="similarity">
    <text evidence="3 9">Belongs to the EPSP synthase family.</text>
</comment>
<dbReference type="UniPathway" id="UPA00053">
    <property type="reaction ID" value="UER00089"/>
</dbReference>
<comment type="caution">
    <text evidence="11">The sequence shown here is derived from an EMBL/GenBank/DDBJ whole genome shotgun (WGS) entry which is preliminary data.</text>
</comment>
<proteinExistence type="inferred from homology"/>
<dbReference type="Proteomes" id="UP000184334">
    <property type="component" value="Unassembled WGS sequence"/>
</dbReference>
<feature type="binding site" evidence="9">
    <location>
        <position position="20"/>
    </location>
    <ligand>
        <name>3-phosphoshikimate</name>
        <dbReference type="ChEBI" id="CHEBI:145989"/>
    </ligand>
</feature>
<dbReference type="PANTHER" id="PTHR21090:SF5">
    <property type="entry name" value="PENTAFUNCTIONAL AROM POLYPEPTIDE"/>
    <property type="match status" value="1"/>
</dbReference>
<evidence type="ECO:0000256" key="4">
    <source>
        <dbReference type="ARBA" id="ARBA00022490"/>
    </source>
</evidence>
<dbReference type="NCBIfam" id="TIGR01356">
    <property type="entry name" value="aroA"/>
    <property type="match status" value="1"/>
</dbReference>
<feature type="active site" description="Proton acceptor" evidence="9">
    <location>
        <position position="307"/>
    </location>
</feature>
<comment type="pathway">
    <text evidence="2 9">Metabolic intermediate biosynthesis; chorismate biosynthesis; chorismate from D-erythrose 4-phosphate and phosphoenolpyruvate: step 6/7.</text>
</comment>
<feature type="binding site" evidence="9">
    <location>
        <position position="19"/>
    </location>
    <ligand>
        <name>3-phosphoshikimate</name>
        <dbReference type="ChEBI" id="CHEBI:145989"/>
    </ligand>
</feature>
<keyword evidence="5 9" id="KW-0028">Amino-acid biosynthesis</keyword>
<evidence type="ECO:0000256" key="7">
    <source>
        <dbReference type="ARBA" id="ARBA00023141"/>
    </source>
</evidence>
<comment type="caution">
    <text evidence="9">Lacks conserved residue(s) required for the propagation of feature annotation.</text>
</comment>
<dbReference type="GO" id="GO:0003866">
    <property type="term" value="F:3-phosphoshikimate 1-carboxyvinyltransferase activity"/>
    <property type="evidence" value="ECO:0007669"/>
    <property type="project" value="UniProtKB-UniRule"/>
</dbReference>
<feature type="binding site" evidence="9">
    <location>
        <position position="380"/>
    </location>
    <ligand>
        <name>phosphoenolpyruvate</name>
        <dbReference type="ChEBI" id="CHEBI:58702"/>
    </ligand>
</feature>
<dbReference type="EMBL" id="FQUI01000022">
    <property type="protein sequence ID" value="SHE92392.1"/>
    <property type="molecule type" value="Genomic_DNA"/>
</dbReference>
<dbReference type="InterPro" id="IPR023193">
    <property type="entry name" value="EPSP_synthase_CS"/>
</dbReference>
<feature type="binding site" evidence="9">
    <location>
        <position position="159"/>
    </location>
    <ligand>
        <name>3-phosphoshikimate</name>
        <dbReference type="ChEBI" id="CHEBI:145989"/>
    </ligand>
</feature>
<dbReference type="RefSeq" id="WP_072864913.1">
    <property type="nucleotide sequence ID" value="NZ_FQUI01000022.1"/>
</dbReference>
<dbReference type="FunFam" id="3.65.10.10:FF:000006">
    <property type="entry name" value="3-phosphoshikimate 1-carboxyvinyltransferase"/>
    <property type="match status" value="1"/>
</dbReference>
<keyword evidence="6 9" id="KW-0808">Transferase</keyword>
<dbReference type="STRING" id="1122195.SAMN02745164_01422"/>